<reference evidence="1" key="1">
    <citation type="submission" date="2019-07" db="EMBL/GenBank/DDBJ databases">
        <title>Toxilogical consequences of a new and cryptic species of cyanobacteria (Komarekiella delphini-convector) recovered from the epidermis of a bottlenose dolphin and 1500 ft. in the air.</title>
        <authorList>
            <person name="Brown A.O."/>
            <person name="Dvorak P."/>
            <person name="Villanueva C.D."/>
            <person name="Foss A.J."/>
            <person name="Garvey A.D."/>
            <person name="Gibson Q.A."/>
            <person name="Johansen J.R."/>
            <person name="Casamatta D.A."/>
        </authorList>
    </citation>
    <scope>NUCLEOTIDE SEQUENCE</scope>
    <source>
        <strain evidence="1">SJRDD-AB1</strain>
    </source>
</reference>
<dbReference type="EMBL" id="VJXY01000005">
    <property type="protein sequence ID" value="MBD6615633.1"/>
    <property type="molecule type" value="Genomic_DNA"/>
</dbReference>
<proteinExistence type="predicted"/>
<dbReference type="RefSeq" id="WP_191756880.1">
    <property type="nucleotide sequence ID" value="NZ_VJXY01000005.1"/>
</dbReference>
<evidence type="ECO:0000313" key="1">
    <source>
        <dbReference type="EMBL" id="MBD6615633.1"/>
    </source>
</evidence>
<dbReference type="Proteomes" id="UP001165986">
    <property type="component" value="Unassembled WGS sequence"/>
</dbReference>
<keyword evidence="2" id="KW-1185">Reference proteome</keyword>
<sequence length="64" mass="6884">MAGLKIIAIIHSDYYGVSDIQGQAAARLRIESSSMLTGSVHRLQRSEDVSQRPMVQALVGLSNG</sequence>
<accession>A0AA40SUR0</accession>
<comment type="caution">
    <text evidence="1">The sequence shown here is derived from an EMBL/GenBank/DDBJ whole genome shotgun (WGS) entry which is preliminary data.</text>
</comment>
<protein>
    <submittedName>
        <fullName evidence="1">Uncharacterized protein</fullName>
    </submittedName>
</protein>
<evidence type="ECO:0000313" key="2">
    <source>
        <dbReference type="Proteomes" id="UP001165986"/>
    </source>
</evidence>
<organism evidence="1 2">
    <name type="scientific">Komarekiella delphini-convector SJRDD-AB1</name>
    <dbReference type="NCBI Taxonomy" id="2593771"/>
    <lineage>
        <taxon>Bacteria</taxon>
        <taxon>Bacillati</taxon>
        <taxon>Cyanobacteriota</taxon>
        <taxon>Cyanophyceae</taxon>
        <taxon>Nostocales</taxon>
        <taxon>Nostocaceae</taxon>
        <taxon>Komarekiella</taxon>
        <taxon>Komarekiella delphini-convector</taxon>
    </lineage>
</organism>
<gene>
    <name evidence="1" type="ORF">FNW02_07235</name>
</gene>
<name>A0AA40SUR0_9NOST</name>
<dbReference type="AlphaFoldDB" id="A0AA40SUR0"/>